<dbReference type="OrthoDB" id="2403612at2759"/>
<evidence type="ECO:0008006" key="4">
    <source>
        <dbReference type="Google" id="ProtNLM"/>
    </source>
</evidence>
<feature type="region of interest" description="Disordered" evidence="1">
    <location>
        <begin position="447"/>
        <end position="466"/>
    </location>
</feature>
<dbReference type="EMBL" id="JAAAHY010001270">
    <property type="protein sequence ID" value="KAF9950721.1"/>
    <property type="molecule type" value="Genomic_DNA"/>
</dbReference>
<dbReference type="InterPro" id="IPR032675">
    <property type="entry name" value="LRR_dom_sf"/>
</dbReference>
<dbReference type="Gene3D" id="3.80.10.10">
    <property type="entry name" value="Ribonuclease Inhibitor"/>
    <property type="match status" value="1"/>
</dbReference>
<dbReference type="Proteomes" id="UP000738359">
    <property type="component" value="Unassembled WGS sequence"/>
</dbReference>
<accession>A0A9P6IY30</accession>
<gene>
    <name evidence="2" type="ORF">BGZ70_001258</name>
</gene>
<organism evidence="2 3">
    <name type="scientific">Mortierella alpina</name>
    <name type="common">Oleaginous fungus</name>
    <name type="synonym">Mortierella renispora</name>
    <dbReference type="NCBI Taxonomy" id="64518"/>
    <lineage>
        <taxon>Eukaryota</taxon>
        <taxon>Fungi</taxon>
        <taxon>Fungi incertae sedis</taxon>
        <taxon>Mucoromycota</taxon>
        <taxon>Mortierellomycotina</taxon>
        <taxon>Mortierellomycetes</taxon>
        <taxon>Mortierellales</taxon>
        <taxon>Mortierellaceae</taxon>
        <taxon>Mortierella</taxon>
    </lineage>
</organism>
<keyword evidence="3" id="KW-1185">Reference proteome</keyword>
<protein>
    <recommendedName>
        <fullName evidence="4">F-box domain-containing protein</fullName>
    </recommendedName>
</protein>
<evidence type="ECO:0000313" key="2">
    <source>
        <dbReference type="EMBL" id="KAF9950721.1"/>
    </source>
</evidence>
<comment type="caution">
    <text evidence="2">The sequence shown here is derived from an EMBL/GenBank/DDBJ whole genome shotgun (WGS) entry which is preliminary data.</text>
</comment>
<dbReference type="SUPFAM" id="SSF52047">
    <property type="entry name" value="RNI-like"/>
    <property type="match status" value="1"/>
</dbReference>
<dbReference type="AlphaFoldDB" id="A0A9P6IY30"/>
<reference evidence="2" key="1">
    <citation type="journal article" date="2020" name="Fungal Divers.">
        <title>Resolving the Mortierellaceae phylogeny through synthesis of multi-gene phylogenetics and phylogenomics.</title>
        <authorList>
            <person name="Vandepol N."/>
            <person name="Liber J."/>
            <person name="Desiro A."/>
            <person name="Na H."/>
            <person name="Kennedy M."/>
            <person name="Barry K."/>
            <person name="Grigoriev I.V."/>
            <person name="Miller A.N."/>
            <person name="O'Donnell K."/>
            <person name="Stajich J.E."/>
            <person name="Bonito G."/>
        </authorList>
    </citation>
    <scope>NUCLEOTIDE SEQUENCE</scope>
    <source>
        <strain evidence="2">CK1249</strain>
    </source>
</reference>
<name>A0A9P6IY30_MORAP</name>
<evidence type="ECO:0000256" key="1">
    <source>
        <dbReference type="SAM" id="MobiDB-lite"/>
    </source>
</evidence>
<proteinExistence type="predicted"/>
<evidence type="ECO:0000313" key="3">
    <source>
        <dbReference type="Proteomes" id="UP000738359"/>
    </source>
</evidence>
<sequence length="534" mass="59291">MPDFIVPGLNPLEIPEIIAMVGQTIPVCHRVLHCDFFNPMIALPTTVFAPRDLLACTAVSRTWRRILLPILWRTYDGALMRYVPASVLRANSIYFRTFRDQFGYYHCGPFLTTVLSKLTVSQQHDWAVPLMLSNPALRHLTWTGLGKPFLNLEYSALAGLANLRDLCLSNWNLSGRQLAVILCASPRLRRLSLSCVDGALNLDGMLILFALEEISLGYIPAKSQCLLDLVQFCPSLQRISFLGTWVPEQERDLLSLSSRMRSSCPDLISIHLSAAYCFGTDGFNTLEDFEYAALAQSAQHLSNFAAEISHLGYMLTDSLIDRFESLVTIELGIRRRRQHQYPHDGGGRRLGVDDQRDEDLFMDVVNTARILSSCSRLRVFRLSSAENLIDMDAALELFATPWACLGLEVLSLGQISLPPTTHLDCRAPVSSSFGEYGWFVQPPPGSTESKTVVSKPAPSSSTPSAQALCASNPNADAAMRTSHQTKVDLWAFGSEFKRKLLPQVSLLTVLRELCLNQVKYARSSASFAETGPLV</sequence>
<feature type="compositionally biased region" description="Low complexity" evidence="1">
    <location>
        <begin position="449"/>
        <end position="465"/>
    </location>
</feature>